<feature type="domain" description="Roadblock/LAMTOR2" evidence="2">
    <location>
        <begin position="4"/>
        <end position="92"/>
    </location>
</feature>
<sequence length="100" mass="11136">MTEAEKILNDLSTKEGVIGTIAMTKEGVPIRTTFSADETNTFSALVAHFISRTHKALEEIPEAGELEIVRIRSKKNELIIAPYGEFIFIAVQNPFSNKKQ</sequence>
<dbReference type="SUPFAM" id="SSF103196">
    <property type="entry name" value="Roadblock/LC7 domain"/>
    <property type="match status" value="1"/>
</dbReference>
<protein>
    <submittedName>
        <fullName evidence="3">Roadblock/LC7 domain containing protein</fullName>
    </submittedName>
</protein>
<dbReference type="RefSeq" id="XP_001320638.1">
    <property type="nucleotide sequence ID" value="XM_001320603.1"/>
</dbReference>
<dbReference type="EMBL" id="DS113378">
    <property type="protein sequence ID" value="EAY08415.1"/>
    <property type="molecule type" value="Genomic_DNA"/>
</dbReference>
<accession>A2EFV9</accession>
<dbReference type="VEuPathDB" id="TrichDB:TVAGG3_0516290"/>
<dbReference type="SMART" id="SM00960">
    <property type="entry name" value="Robl_LC7"/>
    <property type="match status" value="1"/>
</dbReference>
<proteinExistence type="inferred from homology"/>
<dbReference type="Proteomes" id="UP000001542">
    <property type="component" value="Unassembled WGS sequence"/>
</dbReference>
<evidence type="ECO:0000313" key="3">
    <source>
        <dbReference type="EMBL" id="EAY08415.1"/>
    </source>
</evidence>
<name>A2EFV9_TRIV3</name>
<dbReference type="KEGG" id="tva:4766314"/>
<dbReference type="AlphaFoldDB" id="A2EFV9"/>
<dbReference type="Gene3D" id="3.30.450.30">
    <property type="entry name" value="Dynein light chain 2a, cytoplasmic"/>
    <property type="match status" value="1"/>
</dbReference>
<dbReference type="GO" id="GO:0005737">
    <property type="term" value="C:cytoplasm"/>
    <property type="evidence" value="ECO:0000318"/>
    <property type="project" value="GO_Central"/>
</dbReference>
<evidence type="ECO:0000313" key="4">
    <source>
        <dbReference type="Proteomes" id="UP000001542"/>
    </source>
</evidence>
<dbReference type="InParanoid" id="A2EFV9"/>
<dbReference type="OMA" id="EYMLITI"/>
<comment type="similarity">
    <text evidence="1">Belongs to the GAMAD family.</text>
</comment>
<dbReference type="InterPro" id="IPR004942">
    <property type="entry name" value="Roadblock/LAMTOR2_dom"/>
</dbReference>
<evidence type="ECO:0000259" key="2">
    <source>
        <dbReference type="SMART" id="SM00960"/>
    </source>
</evidence>
<organism evidence="3 4">
    <name type="scientific">Trichomonas vaginalis (strain ATCC PRA-98 / G3)</name>
    <dbReference type="NCBI Taxonomy" id="412133"/>
    <lineage>
        <taxon>Eukaryota</taxon>
        <taxon>Metamonada</taxon>
        <taxon>Parabasalia</taxon>
        <taxon>Trichomonadida</taxon>
        <taxon>Trichomonadidae</taxon>
        <taxon>Trichomonas</taxon>
    </lineage>
</organism>
<dbReference type="eggNOG" id="KOG4115">
    <property type="taxonomic scope" value="Eukaryota"/>
</dbReference>
<dbReference type="Pfam" id="PF03259">
    <property type="entry name" value="Robl_LC7"/>
    <property type="match status" value="1"/>
</dbReference>
<dbReference type="GO" id="GO:0007018">
    <property type="term" value="P:microtubule-based movement"/>
    <property type="evidence" value="ECO:0000318"/>
    <property type="project" value="GO_Central"/>
</dbReference>
<reference evidence="3" key="2">
    <citation type="journal article" date="2007" name="Science">
        <title>Draft genome sequence of the sexually transmitted pathogen Trichomonas vaginalis.</title>
        <authorList>
            <person name="Carlton J.M."/>
            <person name="Hirt R.P."/>
            <person name="Silva J.C."/>
            <person name="Delcher A.L."/>
            <person name="Schatz M."/>
            <person name="Zhao Q."/>
            <person name="Wortman J.R."/>
            <person name="Bidwell S.L."/>
            <person name="Alsmark U.C.M."/>
            <person name="Besteiro S."/>
            <person name="Sicheritz-Ponten T."/>
            <person name="Noel C.J."/>
            <person name="Dacks J.B."/>
            <person name="Foster P.G."/>
            <person name="Simillion C."/>
            <person name="Van de Peer Y."/>
            <person name="Miranda-Saavedra D."/>
            <person name="Barton G.J."/>
            <person name="Westrop G.D."/>
            <person name="Mueller S."/>
            <person name="Dessi D."/>
            <person name="Fiori P.L."/>
            <person name="Ren Q."/>
            <person name="Paulsen I."/>
            <person name="Zhang H."/>
            <person name="Bastida-Corcuera F.D."/>
            <person name="Simoes-Barbosa A."/>
            <person name="Brown M.T."/>
            <person name="Hayes R.D."/>
            <person name="Mukherjee M."/>
            <person name="Okumura C.Y."/>
            <person name="Schneider R."/>
            <person name="Smith A.J."/>
            <person name="Vanacova S."/>
            <person name="Villalvazo M."/>
            <person name="Haas B.J."/>
            <person name="Pertea M."/>
            <person name="Feldblyum T.V."/>
            <person name="Utterback T.R."/>
            <person name="Shu C.L."/>
            <person name="Osoegawa K."/>
            <person name="de Jong P.J."/>
            <person name="Hrdy I."/>
            <person name="Horvathova L."/>
            <person name="Zubacova Z."/>
            <person name="Dolezal P."/>
            <person name="Malik S.B."/>
            <person name="Logsdon J.M. Jr."/>
            <person name="Henze K."/>
            <person name="Gupta A."/>
            <person name="Wang C.C."/>
            <person name="Dunne R.L."/>
            <person name="Upcroft J.A."/>
            <person name="Upcroft P."/>
            <person name="White O."/>
            <person name="Salzberg S.L."/>
            <person name="Tang P."/>
            <person name="Chiu C.-H."/>
            <person name="Lee Y.-S."/>
            <person name="Embley T.M."/>
            <person name="Coombs G.H."/>
            <person name="Mottram J.C."/>
            <person name="Tachezy J."/>
            <person name="Fraser-Liggett C.M."/>
            <person name="Johnson P.J."/>
        </authorList>
    </citation>
    <scope>NUCLEOTIDE SEQUENCE [LARGE SCALE GENOMIC DNA]</scope>
    <source>
        <strain evidence="3">G3</strain>
    </source>
</reference>
<dbReference type="PANTHER" id="PTHR10779">
    <property type="entry name" value="DYNEIN LIGHT CHAIN ROADBLOCK"/>
    <property type="match status" value="1"/>
</dbReference>
<evidence type="ECO:0000256" key="1">
    <source>
        <dbReference type="ARBA" id="ARBA00007191"/>
    </source>
</evidence>
<keyword evidence="4" id="KW-1185">Reference proteome</keyword>
<dbReference type="SMR" id="A2EFV9"/>
<dbReference type="GO" id="GO:0045505">
    <property type="term" value="F:dynein intermediate chain binding"/>
    <property type="evidence" value="ECO:0000318"/>
    <property type="project" value="GO_Central"/>
</dbReference>
<gene>
    <name evidence="3" type="ORF">TVAG_354740</name>
</gene>
<dbReference type="STRING" id="5722.A2EFV9"/>
<reference evidence="3" key="1">
    <citation type="submission" date="2006-10" db="EMBL/GenBank/DDBJ databases">
        <authorList>
            <person name="Amadeo P."/>
            <person name="Zhao Q."/>
            <person name="Wortman J."/>
            <person name="Fraser-Liggett C."/>
            <person name="Carlton J."/>
        </authorList>
    </citation>
    <scope>NUCLEOTIDE SEQUENCE</scope>
    <source>
        <strain evidence="3">G3</strain>
    </source>
</reference>
<dbReference type="GO" id="GO:0005868">
    <property type="term" value="C:cytoplasmic dynein complex"/>
    <property type="evidence" value="ECO:0000318"/>
    <property type="project" value="GO_Central"/>
</dbReference>
<dbReference type="VEuPathDB" id="TrichDB:TVAG_354740"/>
<dbReference type="OrthoDB" id="9985637at2759"/>